<dbReference type="Gene3D" id="6.10.140.820">
    <property type="match status" value="1"/>
</dbReference>
<protein>
    <recommendedName>
        <fullName evidence="7">SB domain-containing protein</fullName>
    </recommendedName>
</protein>
<keyword evidence="9" id="KW-1185">Reference proteome</keyword>
<evidence type="ECO:0000256" key="1">
    <source>
        <dbReference type="ARBA" id="ARBA00004177"/>
    </source>
</evidence>
<accession>A0AAD5SLJ7</accession>
<evidence type="ECO:0000259" key="7">
    <source>
        <dbReference type="PROSITE" id="PS51312"/>
    </source>
</evidence>
<dbReference type="AlphaFoldDB" id="A0AAD5SLJ7"/>
<evidence type="ECO:0000256" key="5">
    <source>
        <dbReference type="PROSITE-ProRule" id="PRU00644"/>
    </source>
</evidence>
<dbReference type="InterPro" id="IPR017916">
    <property type="entry name" value="SB_dom"/>
</dbReference>
<feature type="non-terminal residue" evidence="8">
    <location>
        <position position="390"/>
    </location>
</feature>
<proteinExistence type="predicted"/>
<dbReference type="Pfam" id="PF09454">
    <property type="entry name" value="Vps23_core"/>
    <property type="match status" value="1"/>
</dbReference>
<evidence type="ECO:0000256" key="6">
    <source>
        <dbReference type="SAM" id="MobiDB-lite"/>
    </source>
</evidence>
<comment type="caution">
    <text evidence="8">The sequence shown here is derived from an EMBL/GenBank/DDBJ whole genome shotgun (WGS) entry which is preliminary data.</text>
</comment>
<gene>
    <name evidence="8" type="ORF">HK100_009903</name>
</gene>
<dbReference type="EMBL" id="JADGJH010005259">
    <property type="protein sequence ID" value="KAJ3081343.1"/>
    <property type="molecule type" value="Genomic_DNA"/>
</dbReference>
<dbReference type="GO" id="GO:0015031">
    <property type="term" value="P:protein transport"/>
    <property type="evidence" value="ECO:0007669"/>
    <property type="project" value="UniProtKB-UniRule"/>
</dbReference>
<dbReference type="GO" id="GO:0000813">
    <property type="term" value="C:ESCRT I complex"/>
    <property type="evidence" value="ECO:0007669"/>
    <property type="project" value="TreeGrafter"/>
</dbReference>
<dbReference type="Proteomes" id="UP001211907">
    <property type="component" value="Unassembled WGS sequence"/>
</dbReference>
<feature type="domain" description="SB" evidence="7">
    <location>
        <begin position="351"/>
        <end position="390"/>
    </location>
</feature>
<dbReference type="GO" id="GO:0043130">
    <property type="term" value="F:ubiquitin binding"/>
    <property type="evidence" value="ECO:0007669"/>
    <property type="project" value="TreeGrafter"/>
</dbReference>
<evidence type="ECO:0000313" key="9">
    <source>
        <dbReference type="Proteomes" id="UP001211907"/>
    </source>
</evidence>
<organism evidence="8 9">
    <name type="scientific">Physocladia obscura</name>
    <dbReference type="NCBI Taxonomy" id="109957"/>
    <lineage>
        <taxon>Eukaryota</taxon>
        <taxon>Fungi</taxon>
        <taxon>Fungi incertae sedis</taxon>
        <taxon>Chytridiomycota</taxon>
        <taxon>Chytridiomycota incertae sedis</taxon>
        <taxon>Chytridiomycetes</taxon>
        <taxon>Chytridiales</taxon>
        <taxon>Chytriomycetaceae</taxon>
        <taxon>Physocladia</taxon>
    </lineage>
</organism>
<evidence type="ECO:0000313" key="8">
    <source>
        <dbReference type="EMBL" id="KAJ3081343.1"/>
    </source>
</evidence>
<feature type="compositionally biased region" description="Low complexity" evidence="6">
    <location>
        <begin position="35"/>
        <end position="44"/>
    </location>
</feature>
<sequence>MLANWSALPNPSLLTLLAEIQSVFEQDPPVYAKPTTNQTTSTVTSIKIPPPIPANPLAKSSPPPIPAKAKLASPPPVPANPFTTSNKLPSQQPPPVYVQFPNPVVMNSSIQTAANHSTSHPPPPPPAKLLTSVTNSATIPVNISGTLIYSNNKQQQTTVSSPNQSIPFTMYNKNPSLSNLALQTPQFANQSQYLPQQQQLQPQQPQQSSSTHPQFQQPDNNRQDSTLITQVPSTNNPPLSQQQEALAREAAVKEKRAAELRAILAPRLAAAAADFERNAANEFERMRLLGGYVEGGDARVSDALQRIRHEEAKIRNNTLIVTSKISEMKAEIEKIHAEPEVQVDNILTSTSVVGNQLLDLVAEEHAIDDEIYQLGKALNAERIDIAVFMK</sequence>
<dbReference type="GO" id="GO:0072666">
    <property type="term" value="P:establishment of protein localization to vacuole"/>
    <property type="evidence" value="ECO:0007669"/>
    <property type="project" value="UniProtKB-ARBA"/>
</dbReference>
<feature type="compositionally biased region" description="Polar residues" evidence="6">
    <location>
        <begin position="81"/>
        <end position="90"/>
    </location>
</feature>
<dbReference type="CDD" id="cd11685">
    <property type="entry name" value="UEV_TSG101-like"/>
    <property type="match status" value="1"/>
</dbReference>
<dbReference type="PROSITE" id="PS51312">
    <property type="entry name" value="SB"/>
    <property type="match status" value="1"/>
</dbReference>
<dbReference type="GO" id="GO:0043162">
    <property type="term" value="P:ubiquitin-dependent protein catabolic process via the multivesicular body sorting pathway"/>
    <property type="evidence" value="ECO:0007669"/>
    <property type="project" value="UniProtKB-ARBA"/>
</dbReference>
<evidence type="ECO:0000256" key="2">
    <source>
        <dbReference type="ARBA" id="ARBA00022448"/>
    </source>
</evidence>
<keyword evidence="3" id="KW-0967">Endosome</keyword>
<dbReference type="InterPro" id="IPR037202">
    <property type="entry name" value="ESCRT_assembly_dom"/>
</dbReference>
<keyword evidence="4 5" id="KW-0653">Protein transport</keyword>
<feature type="compositionally biased region" description="Low complexity" evidence="6">
    <location>
        <begin position="192"/>
        <end position="218"/>
    </location>
</feature>
<name>A0AAD5SLJ7_9FUNG</name>
<feature type="region of interest" description="Disordered" evidence="6">
    <location>
        <begin position="192"/>
        <end position="243"/>
    </location>
</feature>
<evidence type="ECO:0000256" key="4">
    <source>
        <dbReference type="ARBA" id="ARBA00022927"/>
    </source>
</evidence>
<dbReference type="PANTHER" id="PTHR23306:SF3">
    <property type="entry name" value="TUMOR SUPPRESSOR PROTEIN 101"/>
    <property type="match status" value="1"/>
</dbReference>
<feature type="region of interest" description="Disordered" evidence="6">
    <location>
        <begin position="31"/>
        <end position="92"/>
    </location>
</feature>
<comment type="subcellular location">
    <subcellularLocation>
        <location evidence="1">Endosome</location>
    </subcellularLocation>
</comment>
<evidence type="ECO:0000256" key="3">
    <source>
        <dbReference type="ARBA" id="ARBA00022753"/>
    </source>
</evidence>
<dbReference type="InterPro" id="IPR052070">
    <property type="entry name" value="ESCRT-I_UEV_domain"/>
</dbReference>
<feature type="compositionally biased region" description="Polar residues" evidence="6">
    <location>
        <begin position="219"/>
        <end position="243"/>
    </location>
</feature>
<dbReference type="PANTHER" id="PTHR23306">
    <property type="entry name" value="TUMOR SUSCEPTIBILITY GENE 101 PROTEIN-RELATED"/>
    <property type="match status" value="1"/>
</dbReference>
<keyword evidence="2 5" id="KW-0813">Transport</keyword>
<reference evidence="8" key="1">
    <citation type="submission" date="2020-05" db="EMBL/GenBank/DDBJ databases">
        <title>Phylogenomic resolution of chytrid fungi.</title>
        <authorList>
            <person name="Stajich J.E."/>
            <person name="Amses K."/>
            <person name="Simmons R."/>
            <person name="Seto K."/>
            <person name="Myers J."/>
            <person name="Bonds A."/>
            <person name="Quandt C.A."/>
            <person name="Barry K."/>
            <person name="Liu P."/>
            <person name="Grigoriev I."/>
            <person name="Longcore J.E."/>
            <person name="James T.Y."/>
        </authorList>
    </citation>
    <scope>NUCLEOTIDE SEQUENCE</scope>
    <source>
        <strain evidence="8">JEL0513</strain>
    </source>
</reference>
<dbReference type="SUPFAM" id="SSF140111">
    <property type="entry name" value="Endosomal sorting complex assembly domain"/>
    <property type="match status" value="1"/>
</dbReference>